<keyword evidence="2" id="KW-0520">NAD</keyword>
<keyword evidence="1" id="KW-0560">Oxidoreductase</keyword>
<protein>
    <submittedName>
        <fullName evidence="5">UDP-N-acetyl-D-glucosamine dehydrogenase</fullName>
    </submittedName>
</protein>
<gene>
    <name evidence="5" type="ORF">RSO01_57950</name>
</gene>
<evidence type="ECO:0000256" key="3">
    <source>
        <dbReference type="PIRNR" id="PIRNR000124"/>
    </source>
</evidence>
<dbReference type="Proteomes" id="UP000321058">
    <property type="component" value="Unassembled WGS sequence"/>
</dbReference>
<dbReference type="GO" id="GO:0016628">
    <property type="term" value="F:oxidoreductase activity, acting on the CH-CH group of donors, NAD or NADP as acceptor"/>
    <property type="evidence" value="ECO:0007669"/>
    <property type="project" value="InterPro"/>
</dbReference>
<dbReference type="InterPro" id="IPR014027">
    <property type="entry name" value="UDP-Glc/GDP-Man_DH_C"/>
</dbReference>
<evidence type="ECO:0000256" key="1">
    <source>
        <dbReference type="ARBA" id="ARBA00023002"/>
    </source>
</evidence>
<dbReference type="InterPro" id="IPR036220">
    <property type="entry name" value="UDP-Glc/GDP-Man_DH_C_sf"/>
</dbReference>
<dbReference type="SMART" id="SM00984">
    <property type="entry name" value="UDPG_MGDP_dh_C"/>
    <property type="match status" value="1"/>
</dbReference>
<dbReference type="PIRSF" id="PIRSF000124">
    <property type="entry name" value="UDPglc_GDPman_dh"/>
    <property type="match status" value="1"/>
</dbReference>
<comment type="similarity">
    <text evidence="3">Belongs to the UDP-glucose/GDP-mannose dehydrogenase family.</text>
</comment>
<dbReference type="OrthoDB" id="9803238at2"/>
<reference evidence="5 6" key="1">
    <citation type="submission" date="2019-07" db="EMBL/GenBank/DDBJ databases">
        <title>Whole genome shotgun sequence of Reyranella soli NBRC 108950.</title>
        <authorList>
            <person name="Hosoyama A."/>
            <person name="Uohara A."/>
            <person name="Ohji S."/>
            <person name="Ichikawa N."/>
        </authorList>
    </citation>
    <scope>NUCLEOTIDE SEQUENCE [LARGE SCALE GENOMIC DNA]</scope>
    <source>
        <strain evidence="5 6">NBRC 108950</strain>
    </source>
</reference>
<dbReference type="GO" id="GO:0051287">
    <property type="term" value="F:NAD binding"/>
    <property type="evidence" value="ECO:0007669"/>
    <property type="project" value="InterPro"/>
</dbReference>
<dbReference type="Gene3D" id="3.40.50.720">
    <property type="entry name" value="NAD(P)-binding Rossmann-like Domain"/>
    <property type="match status" value="2"/>
</dbReference>
<dbReference type="InterPro" id="IPR017476">
    <property type="entry name" value="UDP-Glc/GDP-Man"/>
</dbReference>
<dbReference type="RefSeq" id="WP_147154028.1">
    <property type="nucleotide sequence ID" value="NZ_BKAJ01000106.1"/>
</dbReference>
<dbReference type="InterPro" id="IPR014026">
    <property type="entry name" value="UDP-Glc/GDP-Man_DH_dimer"/>
</dbReference>
<comment type="caution">
    <text evidence="5">The sequence shown here is derived from an EMBL/GenBank/DDBJ whole genome shotgun (WGS) entry which is preliminary data.</text>
</comment>
<keyword evidence="6" id="KW-1185">Reference proteome</keyword>
<dbReference type="EMBL" id="BKAJ01000106">
    <property type="protein sequence ID" value="GEP58629.1"/>
    <property type="molecule type" value="Genomic_DNA"/>
</dbReference>
<evidence type="ECO:0000256" key="2">
    <source>
        <dbReference type="ARBA" id="ARBA00023027"/>
    </source>
</evidence>
<dbReference type="AlphaFoldDB" id="A0A512NI51"/>
<dbReference type="InterPro" id="IPR008927">
    <property type="entry name" value="6-PGluconate_DH-like_C_sf"/>
</dbReference>
<dbReference type="SUPFAM" id="SSF52413">
    <property type="entry name" value="UDP-glucose/GDP-mannose dehydrogenase C-terminal domain"/>
    <property type="match status" value="1"/>
</dbReference>
<proteinExistence type="inferred from homology"/>
<dbReference type="GO" id="GO:0016616">
    <property type="term" value="F:oxidoreductase activity, acting on the CH-OH group of donors, NAD or NADP as acceptor"/>
    <property type="evidence" value="ECO:0007669"/>
    <property type="project" value="InterPro"/>
</dbReference>
<evidence type="ECO:0000313" key="6">
    <source>
        <dbReference type="Proteomes" id="UP000321058"/>
    </source>
</evidence>
<name>A0A512NI51_9HYPH</name>
<dbReference type="Pfam" id="PF03721">
    <property type="entry name" value="UDPG_MGDP_dh_N"/>
    <property type="match status" value="1"/>
</dbReference>
<dbReference type="InterPro" id="IPR001732">
    <property type="entry name" value="UDP-Glc/GDP-Man_DH_N"/>
</dbReference>
<dbReference type="PANTHER" id="PTHR43491:SF1">
    <property type="entry name" value="UDP-N-ACETYL-D-MANNOSAMINE DEHYDROGENASE"/>
    <property type="match status" value="1"/>
</dbReference>
<feature type="domain" description="UDP-glucose/GDP-mannose dehydrogenase C-terminal" evidence="4">
    <location>
        <begin position="349"/>
        <end position="449"/>
    </location>
</feature>
<dbReference type="GO" id="GO:0000271">
    <property type="term" value="P:polysaccharide biosynthetic process"/>
    <property type="evidence" value="ECO:0007669"/>
    <property type="project" value="InterPro"/>
</dbReference>
<dbReference type="InterPro" id="IPR036291">
    <property type="entry name" value="NAD(P)-bd_dom_sf"/>
</dbReference>
<evidence type="ECO:0000313" key="5">
    <source>
        <dbReference type="EMBL" id="GEP58629.1"/>
    </source>
</evidence>
<dbReference type="Pfam" id="PF03720">
    <property type="entry name" value="UDPG_MGDP_dh_C"/>
    <property type="match status" value="1"/>
</dbReference>
<dbReference type="PIRSF" id="PIRSF500136">
    <property type="entry name" value="UDP_ManNAc_DH"/>
    <property type="match status" value="1"/>
</dbReference>
<dbReference type="SUPFAM" id="SSF51735">
    <property type="entry name" value="NAD(P)-binding Rossmann-fold domains"/>
    <property type="match status" value="1"/>
</dbReference>
<evidence type="ECO:0000259" key="4">
    <source>
        <dbReference type="SMART" id="SM00984"/>
    </source>
</evidence>
<dbReference type="InterPro" id="IPR028359">
    <property type="entry name" value="UDP_ManNAc/GlcNAc_DH"/>
</dbReference>
<dbReference type="NCBIfam" id="TIGR03026">
    <property type="entry name" value="NDP-sugDHase"/>
    <property type="match status" value="1"/>
</dbReference>
<dbReference type="SUPFAM" id="SSF48179">
    <property type="entry name" value="6-phosphogluconate dehydrogenase C-terminal domain-like"/>
    <property type="match status" value="1"/>
</dbReference>
<sequence length="460" mass="50259">MHDEVRALARNQHNGTPPEPVASIVARFRAHQATVGIMGLGYVGLPLACTIARKGFSVLGFDIDASKVDQINAGTSYIGHIASDEIADMRKAGRFAATCDFSRLGEVDAIILCVPTPLTRHREPDLTYVTQTTESIAPYLRRGQLVVLESTTYPGTTRDVLRPILERGGLRSGRDFFLAYSPEREDPGNAQFSTAAIPKVVGGEGPEALQLACALYDEVVSRTVPVTSLEAAEAVKLTENIFRSVNIALANELKTVYEAMGIDVWEVIEAAKSKPFGYMPFYPGPGLGGHCIPIDPFYLTWKAREYGVVTRFIELAGEINTAMPQRVVDRTIEALNERQRKASKGARVLVVGIAYKKNVDDTRESPAFKIIELLEKRGAEVSYYDPIVAEIPPSREHAEFTGRRSVSFGESSISAFDAVVICTDHDSIDYAKLVEWSPLVIDTRNACARGGVSGEHIVKA</sequence>
<dbReference type="Pfam" id="PF00984">
    <property type="entry name" value="UDPG_MGDP_dh"/>
    <property type="match status" value="1"/>
</dbReference>
<dbReference type="PANTHER" id="PTHR43491">
    <property type="entry name" value="UDP-N-ACETYL-D-MANNOSAMINE DEHYDROGENASE"/>
    <property type="match status" value="1"/>
</dbReference>
<accession>A0A512NI51</accession>
<organism evidence="5 6">
    <name type="scientific">Reyranella soli</name>
    <dbReference type="NCBI Taxonomy" id="1230389"/>
    <lineage>
        <taxon>Bacteria</taxon>
        <taxon>Pseudomonadati</taxon>
        <taxon>Pseudomonadota</taxon>
        <taxon>Alphaproteobacteria</taxon>
        <taxon>Hyphomicrobiales</taxon>
        <taxon>Reyranellaceae</taxon>
        <taxon>Reyranella</taxon>
    </lineage>
</organism>